<evidence type="ECO:0000313" key="2">
    <source>
        <dbReference type="Proteomes" id="UP000471521"/>
    </source>
</evidence>
<gene>
    <name evidence="1" type="ORF">GRX66_16465</name>
</gene>
<protein>
    <submittedName>
        <fullName evidence="1">Uncharacterized protein</fullName>
    </submittedName>
</protein>
<name>A0A6B0SJX7_9EURY</name>
<organism evidence="1 2">
    <name type="scientific">Halobacterium bonnevillei</name>
    <dbReference type="NCBI Taxonomy" id="2692200"/>
    <lineage>
        <taxon>Archaea</taxon>
        <taxon>Methanobacteriati</taxon>
        <taxon>Methanobacteriota</taxon>
        <taxon>Stenosarchaea group</taxon>
        <taxon>Halobacteria</taxon>
        <taxon>Halobacteriales</taxon>
        <taxon>Halobacteriaceae</taxon>
        <taxon>Halobacterium</taxon>
    </lineage>
</organism>
<sequence length="53" mass="5722">MADHLLFRMLVVAEVGTVLDVNVDVEAVGDFVDSVDDSNVDPCTTLVQIDCVQ</sequence>
<evidence type="ECO:0000313" key="1">
    <source>
        <dbReference type="EMBL" id="MXR22104.1"/>
    </source>
</evidence>
<keyword evidence="2" id="KW-1185">Reference proteome</keyword>
<dbReference type="EMBL" id="WUUU01000202">
    <property type="protein sequence ID" value="MXR22104.1"/>
    <property type="molecule type" value="Genomic_DNA"/>
</dbReference>
<dbReference type="Proteomes" id="UP000471521">
    <property type="component" value="Unassembled WGS sequence"/>
</dbReference>
<dbReference type="AlphaFoldDB" id="A0A6B0SJX7"/>
<comment type="caution">
    <text evidence="1">The sequence shown here is derived from an EMBL/GenBank/DDBJ whole genome shotgun (WGS) entry which is preliminary data.</text>
</comment>
<proteinExistence type="predicted"/>
<accession>A0A6B0SJX7</accession>
<reference evidence="1 2" key="1">
    <citation type="submission" date="2019-12" db="EMBL/GenBank/DDBJ databases">
        <title>Isolation and characterization of three novel carbon monoxide-oxidizing members of Halobacteria from salione crusts and soils.</title>
        <authorList>
            <person name="Myers M.R."/>
            <person name="King G.M."/>
        </authorList>
    </citation>
    <scope>NUCLEOTIDE SEQUENCE [LARGE SCALE GENOMIC DNA]</scope>
    <source>
        <strain evidence="1 2">PCN9</strain>
    </source>
</reference>